<name>A0AAU7NVS9_9GAMM</name>
<feature type="transmembrane region" description="Helical" evidence="11">
    <location>
        <begin position="30"/>
        <end position="50"/>
    </location>
</feature>
<evidence type="ECO:0000256" key="3">
    <source>
        <dbReference type="ARBA" id="ARBA00022449"/>
    </source>
</evidence>
<dbReference type="Gene3D" id="6.10.140.1330">
    <property type="match status" value="1"/>
</dbReference>
<evidence type="ECO:0000256" key="5">
    <source>
        <dbReference type="ARBA" id="ARBA00022692"/>
    </source>
</evidence>
<dbReference type="GO" id="GO:0015385">
    <property type="term" value="F:sodium:proton antiporter activity"/>
    <property type="evidence" value="ECO:0007669"/>
    <property type="project" value="InterPro"/>
</dbReference>
<feature type="domain" description="Cation/H+ exchanger transmembrane" evidence="12">
    <location>
        <begin position="14"/>
        <end position="426"/>
    </location>
</feature>
<keyword evidence="3" id="KW-0050">Antiport</keyword>
<keyword evidence="7" id="KW-0915">Sodium</keyword>
<keyword evidence="9 11" id="KW-0472">Membrane</keyword>
<evidence type="ECO:0000256" key="9">
    <source>
        <dbReference type="ARBA" id="ARBA00023136"/>
    </source>
</evidence>
<keyword evidence="10" id="KW-0739">Sodium transport</keyword>
<feature type="transmembrane region" description="Helical" evidence="11">
    <location>
        <begin position="121"/>
        <end position="145"/>
    </location>
</feature>
<keyword evidence="6 11" id="KW-1133">Transmembrane helix</keyword>
<dbReference type="GO" id="GO:0098719">
    <property type="term" value="P:sodium ion import across plasma membrane"/>
    <property type="evidence" value="ECO:0007669"/>
    <property type="project" value="TreeGrafter"/>
</dbReference>
<feature type="transmembrane region" description="Helical" evidence="11">
    <location>
        <begin position="253"/>
        <end position="274"/>
    </location>
</feature>
<evidence type="ECO:0000256" key="1">
    <source>
        <dbReference type="ARBA" id="ARBA00004651"/>
    </source>
</evidence>
<sequence length="692" mass="79051">MTLDIYLSIFTLLLIALGINVLSQKTRLPYTVLLVIAGSLLVPISEFETLSFVTSFQLTPELLFFVFLPILIFESAYHINVRNIKENKLAIGMLAIFGLLISTFFIGFVGHWVFQLLGFEIPFLVTLLFGAIISATDPVAVLALFKECGAPHRLTLIFEGESLFNDGTAFAMFLVFLQIIAHGYHGYPTLLEGVSDFSIMILGGIVFGLLMGVLFSKLIEWVKGYAHLELTLTLLVAHFTFLLTELISESWVIAGQPIHLSSIIATLFSSLVLGNYGRYKMSSDVEQYMEKFWEYFAFLANSLVFILMGLLFTSLFVSINIPIVPVLAIVCVVVLARAVSIYLAIGVGNLTRVEEHIPLSWQHLLSWGSLRGSLAVIMALLVPNDITLPGWPYEFSIKEFIIAITIGSIYFSLLIKAPTIKKMVRWLQIDHLLPHEELSYYKSKAMIYHEISDRIENLFNHHQISKKQYEAFKADYQRLHDEVCKQCREKTVDSSHVVENVLRIYTLGLQKSELKKMFRRGEITESVYLRNLDILEIQTEKVEKDKPKIKSINAYLVTWVEVIKKLYHRLLSLPFNREEKQELYLYYRTQNKLIGLVLDKLNYLEKSPLSEIFDSKEALQSVIAIYQALKDKAMQEMKKELSANQGLLDELNEQSAKAIFRSAQDEKLKELLENEIISDKLYFLLKNELDQS</sequence>
<feature type="transmembrane region" description="Helical" evidence="11">
    <location>
        <begin position="395"/>
        <end position="415"/>
    </location>
</feature>
<dbReference type="Pfam" id="PF00999">
    <property type="entry name" value="Na_H_Exchanger"/>
    <property type="match status" value="1"/>
</dbReference>
<evidence type="ECO:0000256" key="10">
    <source>
        <dbReference type="ARBA" id="ARBA00023201"/>
    </source>
</evidence>
<protein>
    <submittedName>
        <fullName evidence="13">Cation:proton antiporter</fullName>
    </submittedName>
</protein>
<dbReference type="RefSeq" id="WP_349431851.1">
    <property type="nucleotide sequence ID" value="NZ_CP157743.1"/>
</dbReference>
<feature type="transmembrane region" description="Helical" evidence="11">
    <location>
        <begin position="91"/>
        <end position="115"/>
    </location>
</feature>
<keyword evidence="14" id="KW-1185">Reference proteome</keyword>
<evidence type="ECO:0000256" key="2">
    <source>
        <dbReference type="ARBA" id="ARBA00022448"/>
    </source>
</evidence>
<dbReference type="GO" id="GO:0051453">
    <property type="term" value="P:regulation of intracellular pH"/>
    <property type="evidence" value="ECO:0007669"/>
    <property type="project" value="TreeGrafter"/>
</dbReference>
<dbReference type="AlphaFoldDB" id="A0AAU7NVS9"/>
<proteinExistence type="predicted"/>
<comment type="subcellular location">
    <subcellularLocation>
        <location evidence="1">Cell membrane</location>
        <topology evidence="1">Multi-pass membrane protein</topology>
    </subcellularLocation>
</comment>
<dbReference type="EMBL" id="CP157743">
    <property type="protein sequence ID" value="XBS21059.1"/>
    <property type="molecule type" value="Genomic_DNA"/>
</dbReference>
<feature type="transmembrane region" description="Helical" evidence="11">
    <location>
        <begin position="295"/>
        <end position="317"/>
    </location>
</feature>
<feature type="transmembrane region" description="Helical" evidence="11">
    <location>
        <begin position="197"/>
        <end position="216"/>
    </location>
</feature>
<dbReference type="KEGG" id="mech:Q9L42_002785"/>
<evidence type="ECO:0000256" key="4">
    <source>
        <dbReference type="ARBA" id="ARBA00022475"/>
    </source>
</evidence>
<reference evidence="13 14" key="1">
    <citation type="journal article" date="2024" name="Microbiology">
        <title>Methylomarinum rosea sp. nov., a novel halophilic methanotrophic bacterium from the hypersaline Lake Elton.</title>
        <authorList>
            <person name="Suleimanov R.Z."/>
            <person name="Oshkin I.Y."/>
            <person name="Danilova O.V."/>
            <person name="Suzina N.E."/>
            <person name="Dedysh S.N."/>
        </authorList>
    </citation>
    <scope>NUCLEOTIDE SEQUENCE [LARGE SCALE GENOMIC DNA]</scope>
    <source>
        <strain evidence="13 14">Ch1-1</strain>
    </source>
</reference>
<dbReference type="Proteomes" id="UP001225378">
    <property type="component" value="Chromosome"/>
</dbReference>
<dbReference type="InterPro" id="IPR006153">
    <property type="entry name" value="Cation/H_exchanger_TM"/>
</dbReference>
<feature type="transmembrane region" description="Helical" evidence="11">
    <location>
        <begin position="6"/>
        <end position="23"/>
    </location>
</feature>
<keyword evidence="4" id="KW-1003">Cell membrane</keyword>
<feature type="transmembrane region" description="Helical" evidence="11">
    <location>
        <begin position="166"/>
        <end position="185"/>
    </location>
</feature>
<evidence type="ECO:0000256" key="11">
    <source>
        <dbReference type="SAM" id="Phobius"/>
    </source>
</evidence>
<dbReference type="InterPro" id="IPR018422">
    <property type="entry name" value="Cation/H_exchanger_CPA1"/>
</dbReference>
<evidence type="ECO:0000256" key="7">
    <source>
        <dbReference type="ARBA" id="ARBA00023053"/>
    </source>
</evidence>
<dbReference type="PANTHER" id="PTHR10110">
    <property type="entry name" value="SODIUM/HYDROGEN EXCHANGER"/>
    <property type="match status" value="1"/>
</dbReference>
<dbReference type="GO" id="GO:0015386">
    <property type="term" value="F:potassium:proton antiporter activity"/>
    <property type="evidence" value="ECO:0007669"/>
    <property type="project" value="TreeGrafter"/>
</dbReference>
<feature type="transmembrane region" description="Helical" evidence="11">
    <location>
        <begin position="323"/>
        <end position="344"/>
    </location>
</feature>
<evidence type="ECO:0000313" key="14">
    <source>
        <dbReference type="Proteomes" id="UP001225378"/>
    </source>
</evidence>
<evidence type="ECO:0000256" key="6">
    <source>
        <dbReference type="ARBA" id="ARBA00022989"/>
    </source>
</evidence>
<evidence type="ECO:0000256" key="8">
    <source>
        <dbReference type="ARBA" id="ARBA00023065"/>
    </source>
</evidence>
<keyword evidence="2" id="KW-0813">Transport</keyword>
<dbReference type="PANTHER" id="PTHR10110:SF86">
    <property type="entry name" value="SODIUM_HYDROGEN EXCHANGER 7"/>
    <property type="match status" value="1"/>
</dbReference>
<feature type="transmembrane region" description="Helical" evidence="11">
    <location>
        <begin position="228"/>
        <end position="247"/>
    </location>
</feature>
<feature type="transmembrane region" description="Helical" evidence="11">
    <location>
        <begin position="62"/>
        <end position="79"/>
    </location>
</feature>
<organism evidence="13 14">
    <name type="scientific">Methylomarinum roseum</name>
    <dbReference type="NCBI Taxonomy" id="3067653"/>
    <lineage>
        <taxon>Bacteria</taxon>
        <taxon>Pseudomonadati</taxon>
        <taxon>Pseudomonadota</taxon>
        <taxon>Gammaproteobacteria</taxon>
        <taxon>Methylococcales</taxon>
        <taxon>Methylococcaceae</taxon>
        <taxon>Methylomarinum</taxon>
    </lineage>
</organism>
<evidence type="ECO:0000259" key="12">
    <source>
        <dbReference type="Pfam" id="PF00999"/>
    </source>
</evidence>
<keyword evidence="8" id="KW-0406">Ion transport</keyword>
<dbReference type="GO" id="GO:0005886">
    <property type="term" value="C:plasma membrane"/>
    <property type="evidence" value="ECO:0007669"/>
    <property type="project" value="UniProtKB-SubCell"/>
</dbReference>
<keyword evidence="5 11" id="KW-0812">Transmembrane</keyword>
<gene>
    <name evidence="13" type="ORF">Q9L42_002785</name>
</gene>
<evidence type="ECO:0000313" key="13">
    <source>
        <dbReference type="EMBL" id="XBS21059.1"/>
    </source>
</evidence>
<feature type="transmembrane region" description="Helical" evidence="11">
    <location>
        <begin position="364"/>
        <end position="383"/>
    </location>
</feature>
<accession>A0AAU7NVS9</accession>